<dbReference type="RefSeq" id="WP_340361887.1">
    <property type="nucleotide sequence ID" value="NZ_JBBKZV010000001.1"/>
</dbReference>
<proteinExistence type="inferred from homology"/>
<evidence type="ECO:0000313" key="11">
    <source>
        <dbReference type="Proteomes" id="UP001363010"/>
    </source>
</evidence>
<dbReference type="InterPro" id="IPR019757">
    <property type="entry name" value="Pept_S26A_signal_pept_1_Lys-AS"/>
</dbReference>
<dbReference type="CDD" id="cd06530">
    <property type="entry name" value="S26_SPase_I"/>
    <property type="match status" value="1"/>
</dbReference>
<evidence type="ECO:0000256" key="8">
    <source>
        <dbReference type="RuleBase" id="RU362042"/>
    </source>
</evidence>
<dbReference type="InterPro" id="IPR019758">
    <property type="entry name" value="Pept_S26A_signal_pept_1_CS"/>
</dbReference>
<keyword evidence="7" id="KW-1133">Transmembrane helix</keyword>
<evidence type="ECO:0000256" key="7">
    <source>
        <dbReference type="RuleBase" id="RU003993"/>
    </source>
</evidence>
<keyword evidence="6 7" id="KW-0378">Hydrolase</keyword>
<dbReference type="InterPro" id="IPR019756">
    <property type="entry name" value="Pept_S26A_signal_pept_1_Ser-AS"/>
</dbReference>
<feature type="transmembrane region" description="Helical" evidence="7">
    <location>
        <begin position="96"/>
        <end position="118"/>
    </location>
</feature>
<evidence type="ECO:0000256" key="2">
    <source>
        <dbReference type="ARBA" id="ARBA00009370"/>
    </source>
</evidence>
<reference evidence="10 11" key="1">
    <citation type="submission" date="2024-03" db="EMBL/GenBank/DDBJ databases">
        <title>Novel species of the genus Variovorax.</title>
        <authorList>
            <person name="Liu Q."/>
            <person name="Xin Y.-H."/>
        </authorList>
    </citation>
    <scope>NUCLEOTIDE SEQUENCE [LARGE SCALE GENOMIC DNA]</scope>
    <source>
        <strain evidence="10 11">KACC 18501</strain>
    </source>
</reference>
<evidence type="ECO:0000256" key="6">
    <source>
        <dbReference type="ARBA" id="ARBA00022801"/>
    </source>
</evidence>
<dbReference type="InterPro" id="IPR019533">
    <property type="entry name" value="Peptidase_S26"/>
</dbReference>
<keyword evidence="5 7" id="KW-0645">Protease</keyword>
<dbReference type="Proteomes" id="UP001363010">
    <property type="component" value="Unassembled WGS sequence"/>
</dbReference>
<evidence type="ECO:0000256" key="5">
    <source>
        <dbReference type="ARBA" id="ARBA00022670"/>
    </source>
</evidence>
<dbReference type="NCBIfam" id="TIGR02227">
    <property type="entry name" value="sigpep_I_bact"/>
    <property type="match status" value="1"/>
</dbReference>
<feature type="domain" description="Peptidase S26" evidence="9">
    <location>
        <begin position="98"/>
        <end position="317"/>
    </location>
</feature>
<dbReference type="PANTHER" id="PTHR43390">
    <property type="entry name" value="SIGNAL PEPTIDASE I"/>
    <property type="match status" value="1"/>
</dbReference>
<keyword evidence="7" id="KW-0812">Transmembrane</keyword>
<comment type="caution">
    <text evidence="10">The sequence shown here is derived from an EMBL/GenBank/DDBJ whole genome shotgun (WGS) entry which is preliminary data.</text>
</comment>
<gene>
    <name evidence="10" type="primary">lepB</name>
    <name evidence="10" type="ORF">WKW80_02250</name>
</gene>
<comment type="similarity">
    <text evidence="2 8">Belongs to the peptidase S26 family.</text>
</comment>
<dbReference type="Gene3D" id="2.10.109.10">
    <property type="entry name" value="Umud Fragment, subunit A"/>
    <property type="match status" value="1"/>
</dbReference>
<dbReference type="PRINTS" id="PR00727">
    <property type="entry name" value="LEADERPTASE"/>
</dbReference>
<dbReference type="PROSITE" id="PS00501">
    <property type="entry name" value="SPASE_I_1"/>
    <property type="match status" value="1"/>
</dbReference>
<dbReference type="PROSITE" id="PS00760">
    <property type="entry name" value="SPASE_I_2"/>
    <property type="match status" value="1"/>
</dbReference>
<comment type="caution">
    <text evidence="8">Lacks conserved residue(s) required for the propagation of feature annotation.</text>
</comment>
<sequence length="329" mass="37071">MPFLTSLILAAFVGYIGAWYTGAVEGNFALLLFLASVVTGIYWLAERIYFLPQRQKAAHAYEASLGARNVRLAQQGITQVDTVDDKAHGRLLMQPWWLDWTAGLFPVIVAVFLLRSFLFEPFKIPSGSMMPTLLTGDLILVNKFVYGLRLPVLNTKITDGTPPARGDVMVFRYPPKPSMDYIKRVVGVPGDEVAYLNKKLTINGQPVSKTPLPPYFGDSNDDRDTYMKETPQFEEVLGGKTHKILNNDSRRAGLSEAEVIPFADQKNCRYSVEGVVCKVPPGQYFMMGDNRDNSADSRYWGFVPDQNIVGRAFFVWMNFGNWKRIGRFE</sequence>
<protein>
    <recommendedName>
        <fullName evidence="4 7">Signal peptidase I</fullName>
        <ecNumber evidence="3 7">3.4.21.89</ecNumber>
    </recommendedName>
</protein>
<keyword evidence="11" id="KW-1185">Reference proteome</keyword>
<comment type="subcellular location">
    <subcellularLocation>
        <location evidence="8">Membrane</location>
        <topology evidence="8">Single-pass type II membrane protein</topology>
    </subcellularLocation>
</comment>
<comment type="catalytic activity">
    <reaction evidence="1 7">
        <text>Cleavage of hydrophobic, N-terminal signal or leader sequences from secreted and periplasmic proteins.</text>
        <dbReference type="EC" id="3.4.21.89"/>
    </reaction>
</comment>
<dbReference type="InterPro" id="IPR000223">
    <property type="entry name" value="Pept_S26A_signal_pept_1"/>
</dbReference>
<name>A0ABU8VST2_9BURK</name>
<evidence type="ECO:0000256" key="1">
    <source>
        <dbReference type="ARBA" id="ARBA00000677"/>
    </source>
</evidence>
<evidence type="ECO:0000313" key="10">
    <source>
        <dbReference type="EMBL" id="MEJ8820856.1"/>
    </source>
</evidence>
<feature type="transmembrane region" description="Helical" evidence="7">
    <location>
        <begin position="28"/>
        <end position="45"/>
    </location>
</feature>
<evidence type="ECO:0000256" key="4">
    <source>
        <dbReference type="ARBA" id="ARBA00019232"/>
    </source>
</evidence>
<organism evidence="10 11">
    <name type="scientific">Variovorax humicola</name>
    <dbReference type="NCBI Taxonomy" id="1769758"/>
    <lineage>
        <taxon>Bacteria</taxon>
        <taxon>Pseudomonadati</taxon>
        <taxon>Pseudomonadota</taxon>
        <taxon>Betaproteobacteria</taxon>
        <taxon>Burkholderiales</taxon>
        <taxon>Comamonadaceae</taxon>
        <taxon>Variovorax</taxon>
    </lineage>
</organism>
<dbReference type="InterPro" id="IPR036286">
    <property type="entry name" value="LexA/Signal_pep-like_sf"/>
</dbReference>
<dbReference type="SUPFAM" id="SSF51306">
    <property type="entry name" value="LexA/Signal peptidase"/>
    <property type="match status" value="1"/>
</dbReference>
<keyword evidence="7" id="KW-0472">Membrane</keyword>
<dbReference type="GO" id="GO:0009003">
    <property type="term" value="F:signal peptidase activity"/>
    <property type="evidence" value="ECO:0007669"/>
    <property type="project" value="UniProtKB-EC"/>
</dbReference>
<dbReference type="EC" id="3.4.21.89" evidence="3 7"/>
<dbReference type="PROSITE" id="PS00761">
    <property type="entry name" value="SPASE_I_3"/>
    <property type="match status" value="1"/>
</dbReference>
<dbReference type="Pfam" id="PF10502">
    <property type="entry name" value="Peptidase_S26"/>
    <property type="match status" value="1"/>
</dbReference>
<evidence type="ECO:0000256" key="3">
    <source>
        <dbReference type="ARBA" id="ARBA00013208"/>
    </source>
</evidence>
<accession>A0ABU8VST2</accession>
<evidence type="ECO:0000259" key="9">
    <source>
        <dbReference type="Pfam" id="PF10502"/>
    </source>
</evidence>
<dbReference type="EMBL" id="JBBKZV010000001">
    <property type="protein sequence ID" value="MEJ8820856.1"/>
    <property type="molecule type" value="Genomic_DNA"/>
</dbReference>
<dbReference type="PANTHER" id="PTHR43390:SF1">
    <property type="entry name" value="CHLOROPLAST PROCESSING PEPTIDASE"/>
    <property type="match status" value="1"/>
</dbReference>